<dbReference type="Proteomes" id="UP000326877">
    <property type="component" value="Unassembled WGS sequence"/>
</dbReference>
<dbReference type="OrthoDB" id="48988at2759"/>
<feature type="domain" description="NADP-dependent oxidoreductase" evidence="3">
    <location>
        <begin position="9"/>
        <end position="313"/>
    </location>
</feature>
<dbReference type="InterPro" id="IPR036812">
    <property type="entry name" value="NAD(P)_OxRdtase_dom_sf"/>
</dbReference>
<dbReference type="PANTHER" id="PTHR43364:SF4">
    <property type="entry name" value="NAD(P)-LINKED OXIDOREDUCTASE SUPERFAMILY PROTEIN"/>
    <property type="match status" value="1"/>
</dbReference>
<evidence type="ECO:0000259" key="3">
    <source>
        <dbReference type="Pfam" id="PF00248"/>
    </source>
</evidence>
<dbReference type="AlphaFoldDB" id="A0A5N7CAT7"/>
<evidence type="ECO:0000256" key="1">
    <source>
        <dbReference type="ARBA" id="ARBA00023002"/>
    </source>
</evidence>
<name>A0A5N7CAT7_PETAA</name>
<dbReference type="PANTHER" id="PTHR43364">
    <property type="entry name" value="NADH-SPECIFIC METHYLGLYOXAL REDUCTASE-RELATED"/>
    <property type="match status" value="1"/>
</dbReference>
<organism evidence="4">
    <name type="scientific">Petromyces alliaceus</name>
    <name type="common">Aspergillus alliaceus</name>
    <dbReference type="NCBI Taxonomy" id="209559"/>
    <lineage>
        <taxon>Eukaryota</taxon>
        <taxon>Fungi</taxon>
        <taxon>Dikarya</taxon>
        <taxon>Ascomycota</taxon>
        <taxon>Pezizomycotina</taxon>
        <taxon>Eurotiomycetes</taxon>
        <taxon>Eurotiomycetidae</taxon>
        <taxon>Eurotiales</taxon>
        <taxon>Aspergillaceae</taxon>
        <taxon>Aspergillus</taxon>
        <taxon>Aspergillus subgen. Circumdati</taxon>
    </lineage>
</organism>
<keyword evidence="1" id="KW-0560">Oxidoreductase</keyword>
<protein>
    <submittedName>
        <fullName evidence="4">NADP-dependent oxidoreductase domain-containing protein</fullName>
    </submittedName>
</protein>
<proteinExistence type="inferred from homology"/>
<dbReference type="Gene3D" id="3.20.20.100">
    <property type="entry name" value="NADP-dependent oxidoreductase domain"/>
    <property type="match status" value="1"/>
</dbReference>
<comment type="similarity">
    <text evidence="2">Belongs to the aldo/keto reductase family. Aldo/keto reductase 2 subfamily.</text>
</comment>
<dbReference type="GO" id="GO:0016491">
    <property type="term" value="F:oxidoreductase activity"/>
    <property type="evidence" value="ECO:0007669"/>
    <property type="project" value="UniProtKB-KW"/>
</dbReference>
<sequence>MAPTEHPHIVFGTATFGTGTPQAKFCDEATASPVLTTLQARNINMLDTARAYPVGSPGTAEKLLGELEVPSWATISTKVYSWEPGSHRAEKIKESIADSLASLRTDKVDIMYLHTPDRATPFEETCRAIDAEYRAGKFARFGLSNYTAEEVDEILTICEKHGLVKPSVYQGRYNAIIRSAEKHLFPLLRRHGIAFYAYSPAAAGLFTGKVSPETAQPGSRWDKSTKMGKNYQNTYCKPAVLAAAQRTAKAAEAAGISGHALALRWTIYHSALSYQHGDAVLIGASSLAQVEANLDAVEAGPLDEELVDLVNQVGELVGNESAPYHL</sequence>
<dbReference type="SUPFAM" id="SSF51430">
    <property type="entry name" value="NAD(P)-linked oxidoreductase"/>
    <property type="match status" value="1"/>
</dbReference>
<gene>
    <name evidence="4" type="ORF">BDV23DRAFT_171838</name>
</gene>
<dbReference type="Pfam" id="PF00248">
    <property type="entry name" value="Aldo_ket_red"/>
    <property type="match status" value="1"/>
</dbReference>
<dbReference type="InterPro" id="IPR023210">
    <property type="entry name" value="NADP_OxRdtase_dom"/>
</dbReference>
<dbReference type="CDD" id="cd19075">
    <property type="entry name" value="AKR_AKR7A1-5"/>
    <property type="match status" value="1"/>
</dbReference>
<evidence type="ECO:0000256" key="2">
    <source>
        <dbReference type="ARBA" id="ARBA00038157"/>
    </source>
</evidence>
<reference evidence="4" key="1">
    <citation type="submission" date="2019-04" db="EMBL/GenBank/DDBJ databases">
        <title>Friends and foes A comparative genomics studyof 23 Aspergillus species from section Flavi.</title>
        <authorList>
            <consortium name="DOE Joint Genome Institute"/>
            <person name="Kjaerbolling I."/>
            <person name="Vesth T."/>
            <person name="Frisvad J.C."/>
            <person name="Nybo J.L."/>
            <person name="Theobald S."/>
            <person name="Kildgaard S."/>
            <person name="Isbrandt T."/>
            <person name="Kuo A."/>
            <person name="Sato A."/>
            <person name="Lyhne E.K."/>
            <person name="Kogle M.E."/>
            <person name="Wiebenga A."/>
            <person name="Kun R.S."/>
            <person name="Lubbers R.J."/>
            <person name="Makela M.R."/>
            <person name="Barry K."/>
            <person name="Chovatia M."/>
            <person name="Clum A."/>
            <person name="Daum C."/>
            <person name="Haridas S."/>
            <person name="He G."/>
            <person name="LaButti K."/>
            <person name="Lipzen A."/>
            <person name="Mondo S."/>
            <person name="Riley R."/>
            <person name="Salamov A."/>
            <person name="Simmons B.A."/>
            <person name="Magnuson J.K."/>
            <person name="Henrissat B."/>
            <person name="Mortensen U.H."/>
            <person name="Larsen T.O."/>
            <person name="Devries R.P."/>
            <person name="Grigoriev I.V."/>
            <person name="Machida M."/>
            <person name="Baker S.E."/>
            <person name="Andersen M.R."/>
        </authorList>
    </citation>
    <scope>NUCLEOTIDE SEQUENCE [LARGE SCALE GENOMIC DNA]</scope>
    <source>
        <strain evidence="4">IBT 14317</strain>
    </source>
</reference>
<accession>A0A5N7CAT7</accession>
<evidence type="ECO:0000313" key="4">
    <source>
        <dbReference type="EMBL" id="KAE8391271.1"/>
    </source>
</evidence>
<dbReference type="InterPro" id="IPR050523">
    <property type="entry name" value="AKR_Detox_Biosynth"/>
</dbReference>
<dbReference type="EMBL" id="ML735247">
    <property type="protein sequence ID" value="KAE8391271.1"/>
    <property type="molecule type" value="Genomic_DNA"/>
</dbReference>